<name>A0A9W4WY76_9GLOM</name>
<dbReference type="GO" id="GO:0046695">
    <property type="term" value="C:SLIK (SAGA-like) complex"/>
    <property type="evidence" value="ECO:0007669"/>
    <property type="project" value="InterPro"/>
</dbReference>
<organism evidence="3 4">
    <name type="scientific">Funneliformis geosporum</name>
    <dbReference type="NCBI Taxonomy" id="1117311"/>
    <lineage>
        <taxon>Eukaryota</taxon>
        <taxon>Fungi</taxon>
        <taxon>Fungi incertae sedis</taxon>
        <taxon>Mucoromycota</taxon>
        <taxon>Glomeromycotina</taxon>
        <taxon>Glomeromycetes</taxon>
        <taxon>Glomerales</taxon>
        <taxon>Glomeraceae</taxon>
        <taxon>Funneliformis</taxon>
    </lineage>
</organism>
<keyword evidence="1" id="KW-0103">Bromodomain</keyword>
<keyword evidence="4" id="KW-1185">Reference proteome</keyword>
<feature type="compositionally biased region" description="Low complexity" evidence="2">
    <location>
        <begin position="669"/>
        <end position="679"/>
    </location>
</feature>
<evidence type="ECO:0000256" key="2">
    <source>
        <dbReference type="SAM" id="MobiDB-lite"/>
    </source>
</evidence>
<proteinExistence type="predicted"/>
<feature type="compositionally biased region" description="Basic and acidic residues" evidence="2">
    <location>
        <begin position="687"/>
        <end position="756"/>
    </location>
</feature>
<gene>
    <name evidence="3" type="ORF">FWILDA_LOCUS5587</name>
</gene>
<dbReference type="EMBL" id="CAMKVN010000942">
    <property type="protein sequence ID" value="CAI2172455.1"/>
    <property type="molecule type" value="Genomic_DNA"/>
</dbReference>
<dbReference type="GO" id="GO:0000124">
    <property type="term" value="C:SAGA complex"/>
    <property type="evidence" value="ECO:0007669"/>
    <property type="project" value="InterPro"/>
</dbReference>
<dbReference type="PANTHER" id="PTHR47343:SF1">
    <property type="entry name" value="TRANSCRIPTIONAL ACTIVATOR SPT7"/>
    <property type="match status" value="1"/>
</dbReference>
<evidence type="ECO:0000313" key="4">
    <source>
        <dbReference type="Proteomes" id="UP001153678"/>
    </source>
</evidence>
<feature type="compositionally biased region" description="Pro residues" evidence="2">
    <location>
        <begin position="653"/>
        <end position="666"/>
    </location>
</feature>
<dbReference type="Proteomes" id="UP001153678">
    <property type="component" value="Unassembled WGS sequence"/>
</dbReference>
<dbReference type="PANTHER" id="PTHR47343">
    <property type="entry name" value="TRANSCRIPTIONAL ACTIVATOR SPT7"/>
    <property type="match status" value="1"/>
</dbReference>
<dbReference type="SUPFAM" id="SSF47370">
    <property type="entry name" value="Bromodomain"/>
    <property type="match status" value="1"/>
</dbReference>
<feature type="compositionally biased region" description="Low complexity" evidence="2">
    <location>
        <begin position="840"/>
        <end position="860"/>
    </location>
</feature>
<dbReference type="OrthoDB" id="21449at2759"/>
<dbReference type="InterPro" id="IPR037782">
    <property type="entry name" value="Spt7"/>
</dbReference>
<reference evidence="3" key="1">
    <citation type="submission" date="2022-08" db="EMBL/GenBank/DDBJ databases">
        <authorList>
            <person name="Kallberg Y."/>
            <person name="Tangrot J."/>
            <person name="Rosling A."/>
        </authorList>
    </citation>
    <scope>NUCLEOTIDE SEQUENCE</scope>
    <source>
        <strain evidence="3">Wild A</strain>
    </source>
</reference>
<dbReference type="CDD" id="cd22927">
    <property type="entry name" value="HFD_SPT7"/>
    <property type="match status" value="1"/>
</dbReference>
<feature type="region of interest" description="Disordered" evidence="2">
    <location>
        <begin position="636"/>
        <end position="860"/>
    </location>
</feature>
<feature type="compositionally biased region" description="Low complexity" evidence="2">
    <location>
        <begin position="798"/>
        <end position="812"/>
    </location>
</feature>
<accession>A0A9W4WY76</accession>
<dbReference type="Gene3D" id="1.20.920.10">
    <property type="entry name" value="Bromodomain-like"/>
    <property type="match status" value="1"/>
</dbReference>
<evidence type="ECO:0000313" key="3">
    <source>
        <dbReference type="EMBL" id="CAI2172455.1"/>
    </source>
</evidence>
<protein>
    <submittedName>
        <fullName evidence="3">18726_t:CDS:1</fullName>
    </submittedName>
</protein>
<sequence length="860" mass="97118">MAIIGPITNSKTRRRTVASIAKVVQILIGALYKFQYCSIYLTLELSSLLQSNMNSQERASNSKISGLQFLKADPKMRYLVEAIEKNRGASRMMDEEIVSTLTEIRSLGSKYADPNLVGRAELYEAIESVLNALKAYSEYSLPFLKKVSSKEAPDYNKIILANMIFIKLSNQTSNGSESSDKKLQEWTVQFQKRDNYYRKCANAMKIKTDELLKNVPDIVIKTREKYNEEMKKKAEEEMMKKTAADAAAIVAQVHQEIAAEEKPEMNQQPYLIQEQASTDALQDPVTCSGEINDDECDRELQEMLKGLDVPLSWWDPEIDNPDRGRLFDPEYWKEQETKRPTLDQYPQLQFSNRGTAAMIEHNIETLKQTRLLHAKLLAAKHNLPLSHFGVNETAPSEKVTNCRTQIDPNSSPPLVMNREAGFACMQRVVSLTIDDYIFSLCVGGSSMAVNILTEVAQDYLLSLGKTMRAYRDDVFNKKSPEEIIKKTLYENGATSFKDLESYVRDDIVRYGSKLKEIQRRLVNAYKDSLIQPDNTEAEEDLPENDDVFITGNLGEGIELGDDFFGLKELGLGNLSVPTRLLLGSNKIKPAQKKTPEQNQRKSRYTPPPPFAPIDPDKQIGLLTEYFRNRLEDQSGKLIDDEFLPPKQRNQRPKVPPTGKIPPQPKRQPPKTAAQNAAALAEKKRKRERDAAIAEEKEKAKRIRLEERLKAQQEREEQKRIKQEQREAKKKAEAEEKRLKKLQAEAEKKAEREKRTAEAAAQRAEARKIAEKKESKKKKPTTSKMNRAPATSSSQQVRGGSASSTMAGSSSASKKILDQIDDSDSEDVPLAVRKKTRTKEAAISNARGGNGRGNSRPPNIN</sequence>
<feature type="compositionally biased region" description="Polar residues" evidence="2">
    <location>
        <begin position="781"/>
        <end position="797"/>
    </location>
</feature>
<dbReference type="GO" id="GO:0006357">
    <property type="term" value="P:regulation of transcription by RNA polymerase II"/>
    <property type="evidence" value="ECO:0007669"/>
    <property type="project" value="TreeGrafter"/>
</dbReference>
<feature type="region of interest" description="Disordered" evidence="2">
    <location>
        <begin position="585"/>
        <end position="616"/>
    </location>
</feature>
<dbReference type="AlphaFoldDB" id="A0A9W4WY76"/>
<dbReference type="GO" id="GO:0005198">
    <property type="term" value="F:structural molecule activity"/>
    <property type="evidence" value="ECO:0007669"/>
    <property type="project" value="TreeGrafter"/>
</dbReference>
<feature type="compositionally biased region" description="Basic and acidic residues" evidence="2">
    <location>
        <begin position="763"/>
        <end position="773"/>
    </location>
</feature>
<dbReference type="InterPro" id="IPR036427">
    <property type="entry name" value="Bromodomain-like_sf"/>
</dbReference>
<comment type="caution">
    <text evidence="3">The sequence shown here is derived from an EMBL/GenBank/DDBJ whole genome shotgun (WGS) entry which is preliminary data.</text>
</comment>
<evidence type="ECO:0000256" key="1">
    <source>
        <dbReference type="ARBA" id="ARBA00023117"/>
    </source>
</evidence>
<dbReference type="GO" id="GO:0006325">
    <property type="term" value="P:chromatin organization"/>
    <property type="evidence" value="ECO:0007669"/>
    <property type="project" value="UniProtKB-ARBA"/>
</dbReference>